<evidence type="ECO:0000313" key="2">
    <source>
        <dbReference type="EnsemblMetazoa" id="AARA014728-PA"/>
    </source>
</evidence>
<protein>
    <submittedName>
        <fullName evidence="2">Uncharacterized protein</fullName>
    </submittedName>
</protein>
<accession>A0A182IGZ3</accession>
<dbReference type="VEuPathDB" id="VectorBase:AARA014728"/>
<dbReference type="AlphaFoldDB" id="A0A182IGZ3"/>
<dbReference type="EnsemblMetazoa" id="AARA014728-RA">
    <property type="protein sequence ID" value="AARA014728-PA"/>
    <property type="gene ID" value="AARA014728"/>
</dbReference>
<sequence length="76" mass="8439">VNQFDPLLRSRIWGEKTKQNRTPGFVHPFPADKPDNCTRTSSATKMRPETDNECTATAGYNAQALATSTSRKGQKL</sequence>
<evidence type="ECO:0000256" key="1">
    <source>
        <dbReference type="SAM" id="MobiDB-lite"/>
    </source>
</evidence>
<evidence type="ECO:0000313" key="3">
    <source>
        <dbReference type="Proteomes" id="UP000075840"/>
    </source>
</evidence>
<proteinExistence type="predicted"/>
<reference evidence="2" key="1">
    <citation type="submission" date="2022-08" db="UniProtKB">
        <authorList>
            <consortium name="EnsemblMetazoa"/>
        </authorList>
    </citation>
    <scope>IDENTIFICATION</scope>
    <source>
        <strain evidence="2">Dongola</strain>
    </source>
</reference>
<name>A0A182IGZ3_ANOAR</name>
<feature type="region of interest" description="Disordered" evidence="1">
    <location>
        <begin position="15"/>
        <end position="50"/>
    </location>
</feature>
<keyword evidence="3" id="KW-1185">Reference proteome</keyword>
<dbReference type="EMBL" id="APCN01002332">
    <property type="status" value="NOT_ANNOTATED_CDS"/>
    <property type="molecule type" value="Genomic_DNA"/>
</dbReference>
<dbReference type="Proteomes" id="UP000075840">
    <property type="component" value="Unassembled WGS sequence"/>
</dbReference>
<organism evidence="2 3">
    <name type="scientific">Anopheles arabiensis</name>
    <name type="common">Mosquito</name>
    <dbReference type="NCBI Taxonomy" id="7173"/>
    <lineage>
        <taxon>Eukaryota</taxon>
        <taxon>Metazoa</taxon>
        <taxon>Ecdysozoa</taxon>
        <taxon>Arthropoda</taxon>
        <taxon>Hexapoda</taxon>
        <taxon>Insecta</taxon>
        <taxon>Pterygota</taxon>
        <taxon>Neoptera</taxon>
        <taxon>Endopterygota</taxon>
        <taxon>Diptera</taxon>
        <taxon>Nematocera</taxon>
        <taxon>Culicoidea</taxon>
        <taxon>Culicidae</taxon>
        <taxon>Anophelinae</taxon>
        <taxon>Anopheles</taxon>
    </lineage>
</organism>